<name>A0A4R4TQP2_9ACTN</name>
<keyword evidence="1" id="KW-0812">Transmembrane</keyword>
<keyword evidence="3" id="KW-1185">Reference proteome</keyword>
<feature type="transmembrane region" description="Helical" evidence="1">
    <location>
        <begin position="12"/>
        <end position="34"/>
    </location>
</feature>
<gene>
    <name evidence="2" type="ORF">E1283_09850</name>
</gene>
<evidence type="ECO:0000313" key="2">
    <source>
        <dbReference type="EMBL" id="TDC76429.1"/>
    </source>
</evidence>
<feature type="transmembrane region" description="Helical" evidence="1">
    <location>
        <begin position="55"/>
        <end position="74"/>
    </location>
</feature>
<accession>A0A4R4TQP2</accession>
<dbReference type="EMBL" id="SMKI01000077">
    <property type="protein sequence ID" value="TDC76429.1"/>
    <property type="molecule type" value="Genomic_DNA"/>
</dbReference>
<proteinExistence type="predicted"/>
<organism evidence="2 3">
    <name type="scientific">Streptomyces hainanensis</name>
    <dbReference type="NCBI Taxonomy" id="402648"/>
    <lineage>
        <taxon>Bacteria</taxon>
        <taxon>Bacillati</taxon>
        <taxon>Actinomycetota</taxon>
        <taxon>Actinomycetes</taxon>
        <taxon>Kitasatosporales</taxon>
        <taxon>Streptomycetaceae</taxon>
        <taxon>Streptomyces</taxon>
    </lineage>
</organism>
<feature type="transmembrane region" description="Helical" evidence="1">
    <location>
        <begin position="80"/>
        <end position="98"/>
    </location>
</feature>
<dbReference type="Proteomes" id="UP000295345">
    <property type="component" value="Unassembled WGS sequence"/>
</dbReference>
<dbReference type="AlphaFoldDB" id="A0A4R4TQP2"/>
<feature type="transmembrane region" description="Helical" evidence="1">
    <location>
        <begin position="127"/>
        <end position="149"/>
    </location>
</feature>
<evidence type="ECO:0000313" key="3">
    <source>
        <dbReference type="Proteomes" id="UP000295345"/>
    </source>
</evidence>
<protein>
    <submittedName>
        <fullName evidence="2">Uncharacterized protein</fullName>
    </submittedName>
</protein>
<evidence type="ECO:0000256" key="1">
    <source>
        <dbReference type="SAM" id="Phobius"/>
    </source>
</evidence>
<reference evidence="2 3" key="1">
    <citation type="submission" date="2019-03" db="EMBL/GenBank/DDBJ databases">
        <title>Draft genome sequences of novel Actinobacteria.</title>
        <authorList>
            <person name="Sahin N."/>
            <person name="Ay H."/>
            <person name="Saygin H."/>
        </authorList>
    </citation>
    <scope>NUCLEOTIDE SEQUENCE [LARGE SCALE GENOMIC DNA]</scope>
    <source>
        <strain evidence="2 3">DSM 41900</strain>
    </source>
</reference>
<sequence>MGITMLFSVSESGWRIIAVVATGFFMIGVRALSFGLKLPDDVRARMPQQSRRQELAFYILTPVFAAAVLGVNLLRPEPTSAILFMYSAAMVAIPLGFLPVRGRMVRAYVAQQRSPDTPMKLDRPSMVWVVGFFSVVILAATLALMTTTYGTNSH</sequence>
<comment type="caution">
    <text evidence="2">The sequence shown here is derived from an EMBL/GenBank/DDBJ whole genome shotgun (WGS) entry which is preliminary data.</text>
</comment>
<keyword evidence="1" id="KW-1133">Transmembrane helix</keyword>
<keyword evidence="1" id="KW-0472">Membrane</keyword>